<dbReference type="GO" id="GO:0003700">
    <property type="term" value="F:DNA-binding transcription factor activity"/>
    <property type="evidence" value="ECO:0007669"/>
    <property type="project" value="TreeGrafter"/>
</dbReference>
<reference evidence="4 5" key="1">
    <citation type="submission" date="2019-01" db="EMBL/GenBank/DDBJ databases">
        <authorList>
            <person name="Chen W.-M."/>
        </authorList>
    </citation>
    <scope>NUCLEOTIDE SEQUENCE [LARGE SCALE GENOMIC DNA]</scope>
    <source>
        <strain evidence="4 5">CCP-6</strain>
    </source>
</reference>
<evidence type="ECO:0000256" key="1">
    <source>
        <dbReference type="ARBA" id="ARBA00023125"/>
    </source>
</evidence>
<dbReference type="Pfam" id="PF00440">
    <property type="entry name" value="TetR_N"/>
    <property type="match status" value="1"/>
</dbReference>
<organism evidence="4 5">
    <name type="scientific">Rhodovarius crocodyli</name>
    <dbReference type="NCBI Taxonomy" id="1979269"/>
    <lineage>
        <taxon>Bacteria</taxon>
        <taxon>Pseudomonadati</taxon>
        <taxon>Pseudomonadota</taxon>
        <taxon>Alphaproteobacteria</taxon>
        <taxon>Acetobacterales</taxon>
        <taxon>Roseomonadaceae</taxon>
        <taxon>Rhodovarius</taxon>
    </lineage>
</organism>
<dbReference type="InterPro" id="IPR009057">
    <property type="entry name" value="Homeodomain-like_sf"/>
</dbReference>
<dbReference type="PROSITE" id="PS50977">
    <property type="entry name" value="HTH_TETR_2"/>
    <property type="match status" value="1"/>
</dbReference>
<feature type="domain" description="HTH tetR-type" evidence="3">
    <location>
        <begin position="10"/>
        <end position="69"/>
    </location>
</feature>
<evidence type="ECO:0000256" key="2">
    <source>
        <dbReference type="PROSITE-ProRule" id="PRU00335"/>
    </source>
</evidence>
<comment type="caution">
    <text evidence="4">The sequence shown here is derived from an EMBL/GenBank/DDBJ whole genome shotgun (WGS) entry which is preliminary data.</text>
</comment>
<feature type="DNA-binding region" description="H-T-H motif" evidence="2">
    <location>
        <begin position="32"/>
        <end position="51"/>
    </location>
</feature>
<sequence>MSAPRRLPPAEREAHIVEGAIAYFSRHGMDAQMRELAAHLGISHPLLYRYFPTKEALIERVYEEFYATRWRGSWDAVLRDESLPLAERLARFYDDYLVALDDGPWLRIFAFAGLRGEEASRRYMASVRQRIVAPIAAALDRERGRAAPPGWSDELAWSLHGELCFGSIARHLYGLDRACPTGSGIREHIGHWLRGAASAPRE</sequence>
<dbReference type="InterPro" id="IPR050109">
    <property type="entry name" value="HTH-type_TetR-like_transc_reg"/>
</dbReference>
<dbReference type="PANTHER" id="PTHR30055:SF181">
    <property type="entry name" value="BLR6905 PROTEIN"/>
    <property type="match status" value="1"/>
</dbReference>
<dbReference type="AlphaFoldDB" id="A0A437M2F1"/>
<protein>
    <submittedName>
        <fullName evidence="4">TetR/AcrR family transcriptional regulator</fullName>
    </submittedName>
</protein>
<evidence type="ECO:0000259" key="3">
    <source>
        <dbReference type="PROSITE" id="PS50977"/>
    </source>
</evidence>
<dbReference type="SUPFAM" id="SSF46689">
    <property type="entry name" value="Homeodomain-like"/>
    <property type="match status" value="1"/>
</dbReference>
<dbReference type="GO" id="GO:0000976">
    <property type="term" value="F:transcription cis-regulatory region binding"/>
    <property type="evidence" value="ECO:0007669"/>
    <property type="project" value="TreeGrafter"/>
</dbReference>
<dbReference type="Gene3D" id="1.10.357.10">
    <property type="entry name" value="Tetracycline Repressor, domain 2"/>
    <property type="match status" value="1"/>
</dbReference>
<dbReference type="RefSeq" id="WP_127789482.1">
    <property type="nucleotide sequence ID" value="NZ_SACL01000009.1"/>
</dbReference>
<dbReference type="PANTHER" id="PTHR30055">
    <property type="entry name" value="HTH-TYPE TRANSCRIPTIONAL REGULATOR RUTR"/>
    <property type="match status" value="1"/>
</dbReference>
<accession>A0A437M2F1</accession>
<evidence type="ECO:0000313" key="4">
    <source>
        <dbReference type="EMBL" id="RVT91735.1"/>
    </source>
</evidence>
<dbReference type="OrthoDB" id="7465645at2"/>
<dbReference type="Proteomes" id="UP000282957">
    <property type="component" value="Unassembled WGS sequence"/>
</dbReference>
<proteinExistence type="predicted"/>
<keyword evidence="5" id="KW-1185">Reference proteome</keyword>
<gene>
    <name evidence="4" type="ORF">EOD42_20645</name>
</gene>
<evidence type="ECO:0000313" key="5">
    <source>
        <dbReference type="Proteomes" id="UP000282957"/>
    </source>
</evidence>
<name>A0A437M2F1_9PROT</name>
<dbReference type="PRINTS" id="PR00455">
    <property type="entry name" value="HTHTETR"/>
</dbReference>
<dbReference type="InterPro" id="IPR001647">
    <property type="entry name" value="HTH_TetR"/>
</dbReference>
<dbReference type="EMBL" id="SACL01000009">
    <property type="protein sequence ID" value="RVT91735.1"/>
    <property type="molecule type" value="Genomic_DNA"/>
</dbReference>
<keyword evidence="1 2" id="KW-0238">DNA-binding</keyword>